<dbReference type="CDD" id="cd00093">
    <property type="entry name" value="HTH_XRE"/>
    <property type="match status" value="1"/>
</dbReference>
<reference evidence="2 3" key="1">
    <citation type="submission" date="2021-04" db="EMBL/GenBank/DDBJ databases">
        <title>Draft genome sequence of Paenibacillus cisolokensis, LC2-13A.</title>
        <authorList>
            <person name="Uke A."/>
            <person name="Chhe C."/>
            <person name="Baramee S."/>
            <person name="Kosugi A."/>
        </authorList>
    </citation>
    <scope>NUCLEOTIDE SEQUENCE [LARGE SCALE GENOMIC DNA]</scope>
    <source>
        <strain evidence="2 3">LC2-13A</strain>
    </source>
</reference>
<feature type="domain" description="HTH cro/C1-type" evidence="1">
    <location>
        <begin position="5"/>
        <end position="60"/>
    </location>
</feature>
<keyword evidence="3" id="KW-1185">Reference proteome</keyword>
<proteinExistence type="predicted"/>
<dbReference type="InterPro" id="IPR010982">
    <property type="entry name" value="Lambda_DNA-bd_dom_sf"/>
</dbReference>
<protein>
    <recommendedName>
        <fullName evidence="1">HTH cro/C1-type domain-containing protein</fullName>
    </recommendedName>
</protein>
<dbReference type="SUPFAM" id="SSF47413">
    <property type="entry name" value="lambda repressor-like DNA-binding domains"/>
    <property type="match status" value="1"/>
</dbReference>
<evidence type="ECO:0000259" key="1">
    <source>
        <dbReference type="PROSITE" id="PS50943"/>
    </source>
</evidence>
<gene>
    <name evidence="2" type="ORF">PACILC2_00930</name>
</gene>
<name>A0ABQ4N033_9BACL</name>
<dbReference type="Gene3D" id="1.10.260.40">
    <property type="entry name" value="lambda repressor-like DNA-binding domains"/>
    <property type="match status" value="1"/>
</dbReference>
<dbReference type="SMART" id="SM00530">
    <property type="entry name" value="HTH_XRE"/>
    <property type="match status" value="1"/>
</dbReference>
<comment type="caution">
    <text evidence="2">The sequence shown here is derived from an EMBL/GenBank/DDBJ whole genome shotgun (WGS) entry which is preliminary data.</text>
</comment>
<accession>A0ABQ4N033</accession>
<sequence>MYHKLRQLRLQRGISQTFISKKLGYTYASGYSNIENGRVRLKFDQAKIIADILNVPVDELVDRAI</sequence>
<dbReference type="Pfam" id="PF01381">
    <property type="entry name" value="HTH_3"/>
    <property type="match status" value="1"/>
</dbReference>
<dbReference type="RefSeq" id="WP_213526739.1">
    <property type="nucleotide sequence ID" value="NZ_BOVJ01000003.1"/>
</dbReference>
<dbReference type="InterPro" id="IPR001387">
    <property type="entry name" value="Cro/C1-type_HTH"/>
</dbReference>
<organism evidence="2 3">
    <name type="scientific">Paenibacillus cisolokensis</name>
    <dbReference type="NCBI Taxonomy" id="1658519"/>
    <lineage>
        <taxon>Bacteria</taxon>
        <taxon>Bacillati</taxon>
        <taxon>Bacillota</taxon>
        <taxon>Bacilli</taxon>
        <taxon>Bacillales</taxon>
        <taxon>Paenibacillaceae</taxon>
        <taxon>Paenibacillus</taxon>
    </lineage>
</organism>
<dbReference type="PROSITE" id="PS50943">
    <property type="entry name" value="HTH_CROC1"/>
    <property type="match status" value="1"/>
</dbReference>
<dbReference type="EMBL" id="BOVJ01000003">
    <property type="protein sequence ID" value="GIQ61525.1"/>
    <property type="molecule type" value="Genomic_DNA"/>
</dbReference>
<evidence type="ECO:0000313" key="3">
    <source>
        <dbReference type="Proteomes" id="UP000680304"/>
    </source>
</evidence>
<evidence type="ECO:0000313" key="2">
    <source>
        <dbReference type="EMBL" id="GIQ61525.1"/>
    </source>
</evidence>
<dbReference type="Proteomes" id="UP000680304">
    <property type="component" value="Unassembled WGS sequence"/>
</dbReference>